<proteinExistence type="inferred from homology"/>
<dbReference type="AlphaFoldDB" id="A0A239YFE3"/>
<accession>A0A239YFE3</accession>
<dbReference type="CDD" id="cd00614">
    <property type="entry name" value="CGS_like"/>
    <property type="match status" value="1"/>
</dbReference>
<evidence type="ECO:0000256" key="5">
    <source>
        <dbReference type="RuleBase" id="RU362118"/>
    </source>
</evidence>
<organism evidence="6 7">
    <name type="scientific">Veillonella rodentium</name>
    <dbReference type="NCBI Taxonomy" id="248315"/>
    <lineage>
        <taxon>Bacteria</taxon>
        <taxon>Bacillati</taxon>
        <taxon>Bacillota</taxon>
        <taxon>Negativicutes</taxon>
        <taxon>Veillonellales</taxon>
        <taxon>Veillonellaceae</taxon>
        <taxon>Veillonella</taxon>
    </lineage>
</organism>
<dbReference type="EMBL" id="LT906470">
    <property type="protein sequence ID" value="SNV57440.1"/>
    <property type="molecule type" value="Genomic_DNA"/>
</dbReference>
<dbReference type="EC" id="2.5.1.48" evidence="6"/>
<dbReference type="PROSITE" id="PS00868">
    <property type="entry name" value="CYS_MET_METAB_PP"/>
    <property type="match status" value="1"/>
</dbReference>
<evidence type="ECO:0000256" key="2">
    <source>
        <dbReference type="ARBA" id="ARBA00009077"/>
    </source>
</evidence>
<dbReference type="InterPro" id="IPR000277">
    <property type="entry name" value="Cys/Met-Metab_PyrdxlP-dep_enz"/>
</dbReference>
<evidence type="ECO:0000256" key="4">
    <source>
        <dbReference type="PIRSR" id="PIRSR001434-2"/>
    </source>
</evidence>
<dbReference type="Pfam" id="PF01053">
    <property type="entry name" value="Cys_Met_Meta_PP"/>
    <property type="match status" value="1"/>
</dbReference>
<dbReference type="KEGG" id="vrm:44547418_00280"/>
<dbReference type="Proteomes" id="UP000214973">
    <property type="component" value="Chromosome 1"/>
</dbReference>
<dbReference type="GO" id="GO:0009086">
    <property type="term" value="P:methionine biosynthetic process"/>
    <property type="evidence" value="ECO:0007669"/>
    <property type="project" value="UniProtKB-ARBA"/>
</dbReference>
<dbReference type="PANTHER" id="PTHR11808:SF90">
    <property type="entry name" value="CYSTATHIONINE GAMMA-SYNTHASE"/>
    <property type="match status" value="1"/>
</dbReference>
<dbReference type="InterPro" id="IPR015424">
    <property type="entry name" value="PyrdxlP-dep_Trfase"/>
</dbReference>
<keyword evidence="3 4" id="KW-0663">Pyridoxal phosphate</keyword>
<dbReference type="PIRSF" id="PIRSF001434">
    <property type="entry name" value="CGS"/>
    <property type="match status" value="1"/>
</dbReference>
<keyword evidence="7" id="KW-1185">Reference proteome</keyword>
<gene>
    <name evidence="6" type="primary">metB</name>
    <name evidence="6" type="ORF">SAMEA44547418_00280</name>
</gene>
<protein>
    <submittedName>
        <fullName evidence="6">Cystathionine gamma-synthase</fullName>
        <ecNumber evidence="6">2.5.1.48</ecNumber>
    </submittedName>
</protein>
<dbReference type="SUPFAM" id="SSF53383">
    <property type="entry name" value="PLP-dependent transferases"/>
    <property type="match status" value="1"/>
</dbReference>
<dbReference type="FunFam" id="3.40.640.10:FF:000009">
    <property type="entry name" value="Cystathionine gamma-synthase homolog"/>
    <property type="match status" value="1"/>
</dbReference>
<dbReference type="Gene3D" id="3.40.640.10">
    <property type="entry name" value="Type I PLP-dependent aspartate aminotransferase-like (Major domain)"/>
    <property type="match status" value="1"/>
</dbReference>
<dbReference type="GO" id="GO:0030170">
    <property type="term" value="F:pyridoxal phosphate binding"/>
    <property type="evidence" value="ECO:0007669"/>
    <property type="project" value="InterPro"/>
</dbReference>
<comment type="cofactor">
    <cofactor evidence="1 5">
        <name>pyridoxal 5'-phosphate</name>
        <dbReference type="ChEBI" id="CHEBI:597326"/>
    </cofactor>
</comment>
<evidence type="ECO:0000256" key="1">
    <source>
        <dbReference type="ARBA" id="ARBA00001933"/>
    </source>
</evidence>
<feature type="modified residue" description="N6-(pyridoxal phosphate)lysine" evidence="4">
    <location>
        <position position="194"/>
    </location>
</feature>
<name>A0A239YFE3_9FIRM</name>
<reference evidence="6 7" key="1">
    <citation type="submission" date="2017-06" db="EMBL/GenBank/DDBJ databases">
        <authorList>
            <consortium name="Pathogen Informatics"/>
        </authorList>
    </citation>
    <scope>NUCLEOTIDE SEQUENCE [LARGE SCALE GENOMIC DNA]</scope>
    <source>
        <strain evidence="6 7">NCTC12018</strain>
    </source>
</reference>
<dbReference type="GO" id="GO:0003962">
    <property type="term" value="F:cystathionine gamma-synthase activity"/>
    <property type="evidence" value="ECO:0007669"/>
    <property type="project" value="UniProtKB-EC"/>
</dbReference>
<dbReference type="InterPro" id="IPR054542">
    <property type="entry name" value="Cys_met_metab_PP"/>
</dbReference>
<evidence type="ECO:0000313" key="6">
    <source>
        <dbReference type="EMBL" id="SNV57440.1"/>
    </source>
</evidence>
<dbReference type="InterPro" id="IPR015421">
    <property type="entry name" value="PyrdxlP-dep_Trfase_major"/>
</dbReference>
<dbReference type="Gene3D" id="3.90.1150.10">
    <property type="entry name" value="Aspartate Aminotransferase, domain 1"/>
    <property type="match status" value="1"/>
</dbReference>
<dbReference type="FunFam" id="3.90.1150.10:FF:000033">
    <property type="entry name" value="Cystathionine gamma-synthase"/>
    <property type="match status" value="1"/>
</dbReference>
<sequence>MKFNTKCVHGGGKPDSTGAISPAIYMSSTFSHPQLGDTTGYQYTRESNPTRDRLEQLIAGLEEGTDALAFSSGMAAVDAVFHLFSPGDHIILGDDLYGGSIRMFTNIYEQNGIEFTYVGTSDLDAVKAAFKPNTKAVYIETPTNPMMEITDIRALCALAHERNALVIIDNTFLSPYFQKPLTLGADIVIHSGTKFIGGHHDVISGFTIVKDDEVAAKLRLIYKTVGACLSAMDSWLVIRGVKTLALRMEQHQKNAIAIAQWLKNEPKVTKVLFPGLPEHPGYEINKSQTTGFGGMLSFEVDSEETAKTVLEGIELIQFAESLGGTESLLTYPVTQTHPDLKPEDAERKGITRRLLRLSVGIEDTDDLIADLAQAFKK</sequence>
<dbReference type="PANTHER" id="PTHR11808">
    <property type="entry name" value="TRANS-SULFURATION ENZYME FAMILY MEMBER"/>
    <property type="match status" value="1"/>
</dbReference>
<keyword evidence="6" id="KW-0808">Transferase</keyword>
<evidence type="ECO:0000313" key="7">
    <source>
        <dbReference type="Proteomes" id="UP000214973"/>
    </source>
</evidence>
<dbReference type="GO" id="GO:0016846">
    <property type="term" value="F:carbon-sulfur lyase activity"/>
    <property type="evidence" value="ECO:0007669"/>
    <property type="project" value="TreeGrafter"/>
</dbReference>
<comment type="similarity">
    <text evidence="2 5">Belongs to the trans-sulfuration enzymes family.</text>
</comment>
<dbReference type="GO" id="GO:0019346">
    <property type="term" value="P:transsulfuration"/>
    <property type="evidence" value="ECO:0007669"/>
    <property type="project" value="InterPro"/>
</dbReference>
<dbReference type="GO" id="GO:0005737">
    <property type="term" value="C:cytoplasm"/>
    <property type="evidence" value="ECO:0007669"/>
    <property type="project" value="TreeGrafter"/>
</dbReference>
<dbReference type="RefSeq" id="WP_095065088.1">
    <property type="nucleotide sequence ID" value="NZ_LT906470.1"/>
</dbReference>
<evidence type="ECO:0000256" key="3">
    <source>
        <dbReference type="ARBA" id="ARBA00022898"/>
    </source>
</evidence>
<dbReference type="InterPro" id="IPR015422">
    <property type="entry name" value="PyrdxlP-dep_Trfase_small"/>
</dbReference>